<dbReference type="EnsemblPlants" id="Pp3c1_33240V3.1">
    <property type="protein sequence ID" value="Pp3c1_33240V3.1"/>
    <property type="gene ID" value="Pp3c1_33240"/>
</dbReference>
<feature type="compositionally biased region" description="Basic and acidic residues" evidence="1">
    <location>
        <begin position="1"/>
        <end position="10"/>
    </location>
</feature>
<evidence type="ECO:0000313" key="3">
    <source>
        <dbReference type="EnsemblPlants" id="Pp3c1_33240V3.1"/>
    </source>
</evidence>
<evidence type="ECO:0000256" key="1">
    <source>
        <dbReference type="SAM" id="MobiDB-lite"/>
    </source>
</evidence>
<proteinExistence type="predicted"/>
<reference evidence="2 4" key="1">
    <citation type="journal article" date="2008" name="Science">
        <title>The Physcomitrella genome reveals evolutionary insights into the conquest of land by plants.</title>
        <authorList>
            <person name="Rensing S."/>
            <person name="Lang D."/>
            <person name="Zimmer A."/>
            <person name="Terry A."/>
            <person name="Salamov A."/>
            <person name="Shapiro H."/>
            <person name="Nishiyama T."/>
            <person name="Perroud P.-F."/>
            <person name="Lindquist E."/>
            <person name="Kamisugi Y."/>
            <person name="Tanahashi T."/>
            <person name="Sakakibara K."/>
            <person name="Fujita T."/>
            <person name="Oishi K."/>
            <person name="Shin-I T."/>
            <person name="Kuroki Y."/>
            <person name="Toyoda A."/>
            <person name="Suzuki Y."/>
            <person name="Hashimoto A."/>
            <person name="Yamaguchi K."/>
            <person name="Sugano A."/>
            <person name="Kohara Y."/>
            <person name="Fujiyama A."/>
            <person name="Anterola A."/>
            <person name="Aoki S."/>
            <person name="Ashton N."/>
            <person name="Barbazuk W.B."/>
            <person name="Barker E."/>
            <person name="Bennetzen J."/>
            <person name="Bezanilla M."/>
            <person name="Blankenship R."/>
            <person name="Cho S.H."/>
            <person name="Dutcher S."/>
            <person name="Estelle M."/>
            <person name="Fawcett J.A."/>
            <person name="Gundlach H."/>
            <person name="Hanada K."/>
            <person name="Heyl A."/>
            <person name="Hicks K.A."/>
            <person name="Hugh J."/>
            <person name="Lohr M."/>
            <person name="Mayer K."/>
            <person name="Melkozernov A."/>
            <person name="Murata T."/>
            <person name="Nelson D."/>
            <person name="Pils B."/>
            <person name="Prigge M."/>
            <person name="Reiss B."/>
            <person name="Renner T."/>
            <person name="Rombauts S."/>
            <person name="Rushton P."/>
            <person name="Sanderfoot A."/>
            <person name="Schween G."/>
            <person name="Shiu S.-H."/>
            <person name="Stueber K."/>
            <person name="Theodoulou F.L."/>
            <person name="Tu H."/>
            <person name="Van de Peer Y."/>
            <person name="Verrier P.J."/>
            <person name="Waters E."/>
            <person name="Wood A."/>
            <person name="Yang L."/>
            <person name="Cove D."/>
            <person name="Cuming A."/>
            <person name="Hasebe M."/>
            <person name="Lucas S."/>
            <person name="Mishler D.B."/>
            <person name="Reski R."/>
            <person name="Grigoriev I."/>
            <person name="Quatrano R.S."/>
            <person name="Boore J.L."/>
        </authorList>
    </citation>
    <scope>NUCLEOTIDE SEQUENCE [LARGE SCALE GENOMIC DNA]</scope>
    <source>
        <strain evidence="3 4">cv. Gransden 2004</strain>
    </source>
</reference>
<feature type="region of interest" description="Disordered" evidence="1">
    <location>
        <begin position="212"/>
        <end position="235"/>
    </location>
</feature>
<organism evidence="2">
    <name type="scientific">Physcomitrium patens</name>
    <name type="common">Spreading-leaved earth moss</name>
    <name type="synonym">Physcomitrella patens</name>
    <dbReference type="NCBI Taxonomy" id="3218"/>
    <lineage>
        <taxon>Eukaryota</taxon>
        <taxon>Viridiplantae</taxon>
        <taxon>Streptophyta</taxon>
        <taxon>Embryophyta</taxon>
        <taxon>Bryophyta</taxon>
        <taxon>Bryophytina</taxon>
        <taxon>Bryopsida</taxon>
        <taxon>Funariidae</taxon>
        <taxon>Funariales</taxon>
        <taxon>Funariaceae</taxon>
        <taxon>Physcomitrium</taxon>
    </lineage>
</organism>
<reference evidence="2 4" key="2">
    <citation type="journal article" date="2018" name="Plant J.">
        <title>The Physcomitrella patens chromosome-scale assembly reveals moss genome structure and evolution.</title>
        <authorList>
            <person name="Lang D."/>
            <person name="Ullrich K.K."/>
            <person name="Murat F."/>
            <person name="Fuchs J."/>
            <person name="Jenkins J."/>
            <person name="Haas F.B."/>
            <person name="Piednoel M."/>
            <person name="Gundlach H."/>
            <person name="Van Bel M."/>
            <person name="Meyberg R."/>
            <person name="Vives C."/>
            <person name="Morata J."/>
            <person name="Symeonidi A."/>
            <person name="Hiss M."/>
            <person name="Muchero W."/>
            <person name="Kamisugi Y."/>
            <person name="Saleh O."/>
            <person name="Blanc G."/>
            <person name="Decker E.L."/>
            <person name="van Gessel N."/>
            <person name="Grimwood J."/>
            <person name="Hayes R.D."/>
            <person name="Graham S.W."/>
            <person name="Gunter L.E."/>
            <person name="McDaniel S.F."/>
            <person name="Hoernstein S.N.W."/>
            <person name="Larsson A."/>
            <person name="Li F.W."/>
            <person name="Perroud P.F."/>
            <person name="Phillips J."/>
            <person name="Ranjan P."/>
            <person name="Rokshar D.S."/>
            <person name="Rothfels C.J."/>
            <person name="Schneider L."/>
            <person name="Shu S."/>
            <person name="Stevenson D.W."/>
            <person name="Thummler F."/>
            <person name="Tillich M."/>
            <person name="Villarreal Aguilar J.C."/>
            <person name="Widiez T."/>
            <person name="Wong G.K."/>
            <person name="Wymore A."/>
            <person name="Zhang Y."/>
            <person name="Zimmer A.D."/>
            <person name="Quatrano R.S."/>
            <person name="Mayer K.F.X."/>
            <person name="Goodstein D."/>
            <person name="Casacuberta J.M."/>
            <person name="Vandepoele K."/>
            <person name="Reski R."/>
            <person name="Cuming A.C."/>
            <person name="Tuskan G.A."/>
            <person name="Maumus F."/>
            <person name="Salse J."/>
            <person name="Schmutz J."/>
            <person name="Rensing S.A."/>
        </authorList>
    </citation>
    <scope>NUCLEOTIDE SEQUENCE [LARGE SCALE GENOMIC DNA]</scope>
    <source>
        <strain evidence="3 4">cv. Gransden 2004</strain>
    </source>
</reference>
<gene>
    <name evidence="3" type="primary">LOC112281555</name>
    <name evidence="2" type="ORF">PHYPA_001537</name>
</gene>
<keyword evidence="4" id="KW-1185">Reference proteome</keyword>
<dbReference type="Proteomes" id="UP000006727">
    <property type="component" value="Chromosome 1"/>
</dbReference>
<accession>A0A2K1LAQ8</accession>
<evidence type="ECO:0000313" key="4">
    <source>
        <dbReference type="Proteomes" id="UP000006727"/>
    </source>
</evidence>
<dbReference type="AlphaFoldDB" id="A0A2K1LAQ8"/>
<dbReference type="EMBL" id="ABEU02000001">
    <property type="protein sequence ID" value="PNR63112.1"/>
    <property type="molecule type" value="Genomic_DNA"/>
</dbReference>
<reference evidence="3" key="3">
    <citation type="submission" date="2020-12" db="UniProtKB">
        <authorList>
            <consortium name="EnsemblPlants"/>
        </authorList>
    </citation>
    <scope>IDENTIFICATION</scope>
</reference>
<feature type="compositionally biased region" description="Basic and acidic residues" evidence="1">
    <location>
        <begin position="221"/>
        <end position="235"/>
    </location>
</feature>
<dbReference type="PaxDb" id="3218-PP1S355_3V6.1"/>
<protein>
    <submittedName>
        <fullName evidence="2 3">Uncharacterized protein</fullName>
    </submittedName>
</protein>
<dbReference type="Gramene" id="Pp3c1_33240V3.2">
    <property type="protein sequence ID" value="Pp3c1_33240V3.2"/>
    <property type="gene ID" value="Pp3c1_33240"/>
</dbReference>
<dbReference type="RefSeq" id="XP_024373979.1">
    <property type="nucleotide sequence ID" value="XM_024518211.2"/>
</dbReference>
<dbReference type="GeneID" id="112281555"/>
<name>A0A2K1LAQ8_PHYPA</name>
<dbReference type="OrthoDB" id="10617392at2759"/>
<sequence>MTTPYRDDTKGAWFRKSGQERDNGHRQCCSQHWVSVLNTNEKIYHGHGRAANSRKSGGISLARAKSSPTANSKFVAMAAQKLQVQDKRFLPLVVRDLDLSYSSLSNLGAIVHDISRLPRANSSKPSDDGFDVNHVPSSASAFMSFQKSSTDIDQGVKLQSPTLNSTAWLVARMEALKKETFTVSKALQIAKEHGIALGKKDVATLKKFFQSDQRPSMQCDTPDHSQLRISKSSEK</sequence>
<dbReference type="EnsemblPlants" id="Pp3c1_33240V3.2">
    <property type="protein sequence ID" value="Pp3c1_33240V3.2"/>
    <property type="gene ID" value="Pp3c1_33240"/>
</dbReference>
<feature type="region of interest" description="Disordered" evidence="1">
    <location>
        <begin position="1"/>
        <end position="24"/>
    </location>
</feature>
<evidence type="ECO:0000313" key="2">
    <source>
        <dbReference type="EMBL" id="PNR63112.1"/>
    </source>
</evidence>
<dbReference type="Gramene" id="Pp3c1_33240V3.1">
    <property type="protein sequence ID" value="Pp3c1_33240V3.1"/>
    <property type="gene ID" value="Pp3c1_33240"/>
</dbReference>